<evidence type="ECO:0000313" key="1">
    <source>
        <dbReference type="EMBL" id="SUZ58039.1"/>
    </source>
</evidence>
<reference evidence="1" key="1">
    <citation type="submission" date="2018-05" db="EMBL/GenBank/DDBJ databases">
        <authorList>
            <person name="Lanie J.A."/>
            <person name="Ng W.-L."/>
            <person name="Kazmierczak K.M."/>
            <person name="Andrzejewski T.M."/>
            <person name="Davidsen T.M."/>
            <person name="Wayne K.J."/>
            <person name="Tettelin H."/>
            <person name="Glass J.I."/>
            <person name="Rusch D."/>
            <person name="Podicherti R."/>
            <person name="Tsui H.-C.T."/>
            <person name="Winkler M.E."/>
        </authorList>
    </citation>
    <scope>NUCLEOTIDE SEQUENCE</scope>
</reference>
<proteinExistence type="predicted"/>
<sequence>MIVLQYADIMMASTRVRSRMDVDLSRMAGSRTLVSSAKLDRRRLFVFSCLLFLLWGHSLEGQSPVATLDDATVAEVIQDSGTRWAPLELSDRGGLFSGAGRGYRIVVYTPKSWIAHLAAQATSAGHALSLAEVDLEDRSPWLRVVASPSAPAMGSSREQSSEVQRVFILDGRRQKRLSPLRARLFNQTHRVILGAVRSLRGIEATFRLAELDALRGGNRGEFFVRVEGARYSKDFKIKRKHFTRLPR</sequence>
<name>A0A381NUV5_9ZZZZ</name>
<dbReference type="EMBL" id="UINC01000594">
    <property type="protein sequence ID" value="SUZ58039.1"/>
    <property type="molecule type" value="Genomic_DNA"/>
</dbReference>
<accession>A0A381NUV5</accession>
<dbReference type="AlphaFoldDB" id="A0A381NUV5"/>
<protein>
    <submittedName>
        <fullName evidence="1">Uncharacterized protein</fullName>
    </submittedName>
</protein>
<gene>
    <name evidence="1" type="ORF">METZ01_LOCUS10893</name>
</gene>
<organism evidence="1">
    <name type="scientific">marine metagenome</name>
    <dbReference type="NCBI Taxonomy" id="408172"/>
    <lineage>
        <taxon>unclassified sequences</taxon>
        <taxon>metagenomes</taxon>
        <taxon>ecological metagenomes</taxon>
    </lineage>
</organism>